<dbReference type="PROSITE" id="PS50109">
    <property type="entry name" value="HIS_KIN"/>
    <property type="match status" value="1"/>
</dbReference>
<dbReference type="Gene3D" id="1.20.5.1930">
    <property type="match status" value="1"/>
</dbReference>
<gene>
    <name evidence="6" type="ORF">GCM10023187_26080</name>
</gene>
<dbReference type="InterPro" id="IPR050482">
    <property type="entry name" value="Sensor_HK_TwoCompSys"/>
</dbReference>
<keyword evidence="1" id="KW-0808">Transferase</keyword>
<keyword evidence="4" id="KW-0812">Transmembrane</keyword>
<dbReference type="InterPro" id="IPR005467">
    <property type="entry name" value="His_kinase_dom"/>
</dbReference>
<dbReference type="InterPro" id="IPR011712">
    <property type="entry name" value="Sig_transdc_His_kin_sub3_dim/P"/>
</dbReference>
<keyword evidence="7" id="KW-1185">Reference proteome</keyword>
<dbReference type="SMART" id="SM00387">
    <property type="entry name" value="HATPase_c"/>
    <property type="match status" value="1"/>
</dbReference>
<evidence type="ECO:0000313" key="7">
    <source>
        <dbReference type="Proteomes" id="UP001500936"/>
    </source>
</evidence>
<dbReference type="CDD" id="cd16917">
    <property type="entry name" value="HATPase_UhpB-NarQ-NarX-like"/>
    <property type="match status" value="1"/>
</dbReference>
<dbReference type="Pfam" id="PF07730">
    <property type="entry name" value="HisKA_3"/>
    <property type="match status" value="1"/>
</dbReference>
<evidence type="ECO:0000313" key="6">
    <source>
        <dbReference type="EMBL" id="GAA4406536.1"/>
    </source>
</evidence>
<dbReference type="InterPro" id="IPR003594">
    <property type="entry name" value="HATPase_dom"/>
</dbReference>
<dbReference type="Gene3D" id="1.25.40.10">
    <property type="entry name" value="Tetratricopeptide repeat domain"/>
    <property type="match status" value="2"/>
</dbReference>
<dbReference type="Proteomes" id="UP001500936">
    <property type="component" value="Unassembled WGS sequence"/>
</dbReference>
<dbReference type="SUPFAM" id="SSF55874">
    <property type="entry name" value="ATPase domain of HSP90 chaperone/DNA topoisomerase II/histidine kinase"/>
    <property type="match status" value="1"/>
</dbReference>
<comment type="caution">
    <text evidence="6">The sequence shown here is derived from an EMBL/GenBank/DDBJ whole genome shotgun (WGS) entry which is preliminary data.</text>
</comment>
<sequence length="670" mass="76476">MTFIRSTYMHRSCWYPFFLLLALSHFGQGQVVARRDSLLRIYEQSNTDSVRVQVLLDISKLYASFADARPWIDKAMLLSRTANYQLGIANCLTNYNRYLYTEGRYEEVKRNCEEGLRIAVPLKAHRTIGVLYNTLANLYHEQGQEQQALSMYLKALDEINQAEVPAFFPIAIESNIANLYNALRQPQKALDIGLRCLERAEKAGAEGQMAYTSQQIAEAYHALNDSDKSRYYWQKCLTIARRVDNPVLVATALSNLGGLAADAGSRGQALAYYQRSLALARTTRNPQIEMWNLHGIAIERFEQRQWQAAYDLGQKARQIAEAQKYTDYLAEIYRLLADIEIARGNLQEGEKWGRQWKEIRNALVNETVLRATQELETKYQTRQKNARILALEQQRQIQELSLRQKNGLIYGLTGLLGLLGVIGVLYYRNFRHRQQLAEQENQLNIQLIRQLEQEKQLSAAEGLLRGQEEERGRLARDLHDGLGGMLSGIKSSLTAMSGNQILPESSVSAFNRVIDNLETSIQELRRVARNMMPEALVRFGLKDALQDYIDYLNRSGGQSVDYQTFGLEERLPQSTEIIVFRLVQELLNNVQKHAHADQALVQLIRDGERFHLTVEDNGQGFDPDRLAEQRGIGWLNIRSRVDYLNGTLDVVSAPGRGTSVNVEFMLTAYR</sequence>
<keyword evidence="4" id="KW-0472">Membrane</keyword>
<dbReference type="Gene3D" id="3.30.565.10">
    <property type="entry name" value="Histidine kinase-like ATPase, C-terminal domain"/>
    <property type="match status" value="1"/>
</dbReference>
<dbReference type="Pfam" id="PF13424">
    <property type="entry name" value="TPR_12"/>
    <property type="match status" value="1"/>
</dbReference>
<dbReference type="Pfam" id="PF13374">
    <property type="entry name" value="TPR_10"/>
    <property type="match status" value="1"/>
</dbReference>
<dbReference type="PANTHER" id="PTHR24421">
    <property type="entry name" value="NITRATE/NITRITE SENSOR PROTEIN NARX-RELATED"/>
    <property type="match status" value="1"/>
</dbReference>
<keyword evidence="4" id="KW-1133">Transmembrane helix</keyword>
<dbReference type="InterPro" id="IPR011990">
    <property type="entry name" value="TPR-like_helical_dom_sf"/>
</dbReference>
<dbReference type="SUPFAM" id="SSF48452">
    <property type="entry name" value="TPR-like"/>
    <property type="match status" value="2"/>
</dbReference>
<evidence type="ECO:0000256" key="4">
    <source>
        <dbReference type="SAM" id="Phobius"/>
    </source>
</evidence>
<name>A0ABP8KI05_9BACT</name>
<keyword evidence="2" id="KW-0418">Kinase</keyword>
<dbReference type="Pfam" id="PF02518">
    <property type="entry name" value="HATPase_c"/>
    <property type="match status" value="1"/>
</dbReference>
<dbReference type="SMART" id="SM00028">
    <property type="entry name" value="TPR"/>
    <property type="match status" value="4"/>
</dbReference>
<feature type="transmembrane region" description="Helical" evidence="4">
    <location>
        <begin position="407"/>
        <end position="427"/>
    </location>
</feature>
<proteinExistence type="predicted"/>
<reference evidence="7" key="1">
    <citation type="journal article" date="2019" name="Int. J. Syst. Evol. Microbiol.">
        <title>The Global Catalogue of Microorganisms (GCM) 10K type strain sequencing project: providing services to taxonomists for standard genome sequencing and annotation.</title>
        <authorList>
            <consortium name="The Broad Institute Genomics Platform"/>
            <consortium name="The Broad Institute Genome Sequencing Center for Infectious Disease"/>
            <person name="Wu L."/>
            <person name="Ma J."/>
        </authorList>
    </citation>
    <scope>NUCLEOTIDE SEQUENCE [LARGE SCALE GENOMIC DNA]</scope>
    <source>
        <strain evidence="7">JCM 17925</strain>
    </source>
</reference>
<organism evidence="6 7">
    <name type="scientific">Nibrella viscosa</name>
    <dbReference type="NCBI Taxonomy" id="1084524"/>
    <lineage>
        <taxon>Bacteria</taxon>
        <taxon>Pseudomonadati</taxon>
        <taxon>Bacteroidota</taxon>
        <taxon>Cytophagia</taxon>
        <taxon>Cytophagales</taxon>
        <taxon>Spirosomataceae</taxon>
        <taxon>Nibrella</taxon>
    </lineage>
</organism>
<protein>
    <recommendedName>
        <fullName evidence="5">Histidine kinase domain-containing protein</fullName>
    </recommendedName>
</protein>
<feature type="domain" description="Histidine kinase" evidence="5">
    <location>
        <begin position="484"/>
        <end position="668"/>
    </location>
</feature>
<evidence type="ECO:0000256" key="3">
    <source>
        <dbReference type="ARBA" id="ARBA00023012"/>
    </source>
</evidence>
<evidence type="ECO:0000256" key="2">
    <source>
        <dbReference type="ARBA" id="ARBA00022777"/>
    </source>
</evidence>
<dbReference type="InterPro" id="IPR019734">
    <property type="entry name" value="TPR_rpt"/>
</dbReference>
<dbReference type="InterPro" id="IPR036890">
    <property type="entry name" value="HATPase_C_sf"/>
</dbReference>
<evidence type="ECO:0000256" key="1">
    <source>
        <dbReference type="ARBA" id="ARBA00022679"/>
    </source>
</evidence>
<dbReference type="EMBL" id="BAABHB010000004">
    <property type="protein sequence ID" value="GAA4406536.1"/>
    <property type="molecule type" value="Genomic_DNA"/>
</dbReference>
<accession>A0ABP8KI05</accession>
<evidence type="ECO:0000259" key="5">
    <source>
        <dbReference type="PROSITE" id="PS50109"/>
    </source>
</evidence>
<keyword evidence="3" id="KW-0902">Two-component regulatory system</keyword>